<feature type="active site" evidence="5">
    <location>
        <position position="20"/>
    </location>
</feature>
<dbReference type="InterPro" id="IPR017968">
    <property type="entry name" value="Acylphosphatase_CS"/>
</dbReference>
<gene>
    <name evidence="8" type="ORF">L202_00592</name>
</gene>
<dbReference type="Gene3D" id="3.30.70.100">
    <property type="match status" value="1"/>
</dbReference>
<evidence type="ECO:0000256" key="6">
    <source>
        <dbReference type="RuleBase" id="RU004168"/>
    </source>
</evidence>
<dbReference type="PROSITE" id="PS51160">
    <property type="entry name" value="ACYLPHOSPHATASE_3"/>
    <property type="match status" value="1"/>
</dbReference>
<feature type="domain" description="Acylphosphatase-like" evidence="7">
    <location>
        <begin position="5"/>
        <end position="102"/>
    </location>
</feature>
<sequence length="102" mass="11366">MSQDLIQFKVTGVVQGVNFRYHTQKEAQKLGLRGHCYNHEDQSVQGAAVGPSQKIEEFRRYLENGPPSAEVHGVELIKEIRGASDDQIQGVIGKDSGFQVKR</sequence>
<feature type="active site" evidence="5">
    <location>
        <position position="38"/>
    </location>
</feature>
<dbReference type="GO" id="GO:0003998">
    <property type="term" value="F:acylphosphatase activity"/>
    <property type="evidence" value="ECO:0007669"/>
    <property type="project" value="UniProtKB-EC"/>
</dbReference>
<dbReference type="RefSeq" id="XP_018998503.1">
    <property type="nucleotide sequence ID" value="XM_019133798.1"/>
</dbReference>
<evidence type="ECO:0000313" key="9">
    <source>
        <dbReference type="Proteomes" id="UP000094065"/>
    </source>
</evidence>
<evidence type="ECO:0000256" key="3">
    <source>
        <dbReference type="ARBA" id="ARBA00022801"/>
    </source>
</evidence>
<comment type="caution">
    <text evidence="8">The sequence shown here is derived from an EMBL/GenBank/DDBJ whole genome shotgun (WGS) entry which is preliminary data.</text>
</comment>
<dbReference type="SUPFAM" id="SSF54975">
    <property type="entry name" value="Acylphosphatase/BLUF domain-like"/>
    <property type="match status" value="1"/>
</dbReference>
<organism evidence="8 9">
    <name type="scientific">Cryptococcus amylolentus CBS 6039</name>
    <dbReference type="NCBI Taxonomy" id="1295533"/>
    <lineage>
        <taxon>Eukaryota</taxon>
        <taxon>Fungi</taxon>
        <taxon>Dikarya</taxon>
        <taxon>Basidiomycota</taxon>
        <taxon>Agaricomycotina</taxon>
        <taxon>Tremellomycetes</taxon>
        <taxon>Tremellales</taxon>
        <taxon>Cryptococcaceae</taxon>
        <taxon>Cryptococcus</taxon>
    </lineage>
</organism>
<keyword evidence="3 5" id="KW-0378">Hydrolase</keyword>
<dbReference type="Proteomes" id="UP000094065">
    <property type="component" value="Unassembled WGS sequence"/>
</dbReference>
<dbReference type="EMBL" id="AWGJ01000001">
    <property type="protein sequence ID" value="ODN84700.1"/>
    <property type="molecule type" value="Genomic_DNA"/>
</dbReference>
<protein>
    <recommendedName>
        <fullName evidence="2 5">acylphosphatase</fullName>
        <ecNumber evidence="2 5">3.6.1.7</ecNumber>
    </recommendedName>
</protein>
<reference evidence="8 9" key="1">
    <citation type="submission" date="2016-06" db="EMBL/GenBank/DDBJ databases">
        <title>Evolution of pathogenesis and genome organization in the Tremellales.</title>
        <authorList>
            <person name="Cuomo C."/>
            <person name="Litvintseva A."/>
            <person name="Heitman J."/>
            <person name="Chen Y."/>
            <person name="Sun S."/>
            <person name="Springer D."/>
            <person name="Dromer F."/>
            <person name="Young S."/>
            <person name="Zeng Q."/>
            <person name="Chapman S."/>
            <person name="Gujja S."/>
            <person name="Saif S."/>
            <person name="Birren B."/>
        </authorList>
    </citation>
    <scope>NUCLEOTIDE SEQUENCE [LARGE SCALE GENOMIC DNA]</scope>
    <source>
        <strain evidence="8 9">CBS 6039</strain>
    </source>
</reference>
<dbReference type="EC" id="3.6.1.7" evidence="2 5"/>
<evidence type="ECO:0000256" key="5">
    <source>
        <dbReference type="PROSITE-ProRule" id="PRU00520"/>
    </source>
</evidence>
<evidence type="ECO:0000256" key="1">
    <source>
        <dbReference type="ARBA" id="ARBA00005614"/>
    </source>
</evidence>
<dbReference type="Pfam" id="PF00708">
    <property type="entry name" value="Acylphosphatase"/>
    <property type="match status" value="1"/>
</dbReference>
<evidence type="ECO:0000313" key="8">
    <source>
        <dbReference type="EMBL" id="ODN84700.1"/>
    </source>
</evidence>
<evidence type="ECO:0000259" key="7">
    <source>
        <dbReference type="PROSITE" id="PS51160"/>
    </source>
</evidence>
<dbReference type="PANTHER" id="PTHR10029">
    <property type="entry name" value="ACYLPHOSPHATASE"/>
    <property type="match status" value="1"/>
</dbReference>
<dbReference type="STRING" id="1295533.A0A1E3I7W0"/>
<evidence type="ECO:0000256" key="4">
    <source>
        <dbReference type="ARBA" id="ARBA00047645"/>
    </source>
</evidence>
<name>A0A1E3I7W0_9TREE</name>
<dbReference type="InterPro" id="IPR036046">
    <property type="entry name" value="Acylphosphatase-like_dom_sf"/>
</dbReference>
<proteinExistence type="inferred from homology"/>
<dbReference type="OrthoDB" id="7961613at2759"/>
<dbReference type="PRINTS" id="PR00112">
    <property type="entry name" value="ACYLPHPHTASE"/>
</dbReference>
<evidence type="ECO:0000256" key="2">
    <source>
        <dbReference type="ARBA" id="ARBA00012150"/>
    </source>
</evidence>
<accession>A0A1E3I7W0</accession>
<comment type="similarity">
    <text evidence="1 6">Belongs to the acylphosphatase family.</text>
</comment>
<dbReference type="AlphaFoldDB" id="A0A1E3I7W0"/>
<dbReference type="InterPro" id="IPR001792">
    <property type="entry name" value="Acylphosphatase-like_dom"/>
</dbReference>
<comment type="catalytic activity">
    <reaction evidence="4 5">
        <text>an acyl phosphate + H2O = a carboxylate + phosphate + H(+)</text>
        <dbReference type="Rhea" id="RHEA:14965"/>
        <dbReference type="ChEBI" id="CHEBI:15377"/>
        <dbReference type="ChEBI" id="CHEBI:15378"/>
        <dbReference type="ChEBI" id="CHEBI:29067"/>
        <dbReference type="ChEBI" id="CHEBI:43474"/>
        <dbReference type="ChEBI" id="CHEBI:59918"/>
        <dbReference type="EC" id="3.6.1.7"/>
    </reaction>
</comment>
<dbReference type="PANTHER" id="PTHR10029:SF3">
    <property type="entry name" value="ACYLPHOSPHATASE-RELATED"/>
    <property type="match status" value="1"/>
</dbReference>
<keyword evidence="9" id="KW-1185">Reference proteome</keyword>
<dbReference type="InterPro" id="IPR020456">
    <property type="entry name" value="Acylphosphatase"/>
</dbReference>
<dbReference type="GeneID" id="30151901"/>
<dbReference type="PROSITE" id="PS00150">
    <property type="entry name" value="ACYLPHOSPHATASE_1"/>
    <property type="match status" value="1"/>
</dbReference>